<keyword evidence="7 11" id="KW-1133">Transmembrane helix</keyword>
<dbReference type="InterPro" id="IPR040690">
    <property type="entry name" value="FtsX_ECD"/>
</dbReference>
<feature type="transmembrane region" description="Helical" evidence="11">
    <location>
        <begin position="269"/>
        <end position="297"/>
    </location>
</feature>
<evidence type="ECO:0000256" key="7">
    <source>
        <dbReference type="ARBA" id="ARBA00022989"/>
    </source>
</evidence>
<dbReference type="InterPro" id="IPR004513">
    <property type="entry name" value="FtsX"/>
</dbReference>
<dbReference type="STRING" id="1802485.A2V97_04740"/>
<evidence type="ECO:0000256" key="9">
    <source>
        <dbReference type="ARBA" id="ARBA00023306"/>
    </source>
</evidence>
<dbReference type="AlphaFoldDB" id="A0A1F7XNV1"/>
<evidence type="ECO:0000256" key="11">
    <source>
        <dbReference type="SAM" id="Phobius"/>
    </source>
</evidence>
<keyword evidence="6 11" id="KW-0812">Transmembrane</keyword>
<feature type="domain" description="ABC3 transporter permease C-terminal" evidence="12">
    <location>
        <begin position="178"/>
        <end position="302"/>
    </location>
</feature>
<evidence type="ECO:0000313" key="14">
    <source>
        <dbReference type="EMBL" id="OGM16038.1"/>
    </source>
</evidence>
<gene>
    <name evidence="14" type="ORF">A2V97_04740</name>
</gene>
<keyword evidence="5 10" id="KW-0132">Cell division</keyword>
<feature type="transmembrane region" description="Helical" evidence="11">
    <location>
        <begin position="20"/>
        <end position="41"/>
    </location>
</feature>
<evidence type="ECO:0000256" key="1">
    <source>
        <dbReference type="ARBA" id="ARBA00004651"/>
    </source>
</evidence>
<dbReference type="Gene3D" id="3.30.70.3040">
    <property type="match status" value="1"/>
</dbReference>
<dbReference type="InterPro" id="IPR003838">
    <property type="entry name" value="ABC3_permease_C"/>
</dbReference>
<comment type="similarity">
    <text evidence="2 10">Belongs to the ABC-4 integral membrane protein family. FtsX subfamily.</text>
</comment>
<dbReference type="PANTHER" id="PTHR47755">
    <property type="entry name" value="CELL DIVISION PROTEIN FTSX"/>
    <property type="match status" value="1"/>
</dbReference>
<protein>
    <recommendedName>
        <fullName evidence="3 10">Cell division protein FtsX</fullName>
    </recommendedName>
</protein>
<sequence length="304" mass="32842">MNIHLKTALDYIRRTPFQALSAIFVLTITFFVATILSVLVYSSGKIIRHFETRPQVIAFLKDEATPETIVALQGRLGGDSRVKDVKYVSKEEALAIYKEATSDNPLLSELVSPSIFPASLEFSLVDLSFAEIVIGEMRAEAIVDQVGFTANLGSETALGDVVSKLRTITFYLRVGGGVLVGVLAATSFLILVVIIGMRMASRRGEVEILDLIGATPGFIRSPIIIEALIYALVGVLAGWLLTLISVLYLTPSVVNYFGEIPVLPKDTLAFLALFGIILAGEIIVGVTLALLGSMLAVSRVRRAR</sequence>
<feature type="transmembrane region" description="Helical" evidence="11">
    <location>
        <begin position="227"/>
        <end position="249"/>
    </location>
</feature>
<comment type="caution">
    <text evidence="14">The sequence shown here is derived from an EMBL/GenBank/DDBJ whole genome shotgun (WGS) entry which is preliminary data.</text>
</comment>
<dbReference type="GO" id="GO:0005886">
    <property type="term" value="C:plasma membrane"/>
    <property type="evidence" value="ECO:0007669"/>
    <property type="project" value="UniProtKB-SubCell"/>
</dbReference>
<dbReference type="GO" id="GO:0051301">
    <property type="term" value="P:cell division"/>
    <property type="evidence" value="ECO:0007669"/>
    <property type="project" value="UniProtKB-KW"/>
</dbReference>
<dbReference type="PIRSF" id="PIRSF003097">
    <property type="entry name" value="FtsX"/>
    <property type="match status" value="1"/>
</dbReference>
<organism evidence="14 15">
    <name type="scientific">Candidatus Woesebacteria bacterium RBG_16_42_24</name>
    <dbReference type="NCBI Taxonomy" id="1802485"/>
    <lineage>
        <taxon>Bacteria</taxon>
        <taxon>Candidatus Woeseibacteriota</taxon>
    </lineage>
</organism>
<keyword evidence="8 10" id="KW-0472">Membrane</keyword>
<evidence type="ECO:0000256" key="4">
    <source>
        <dbReference type="ARBA" id="ARBA00022475"/>
    </source>
</evidence>
<evidence type="ECO:0000256" key="10">
    <source>
        <dbReference type="PIRNR" id="PIRNR003097"/>
    </source>
</evidence>
<evidence type="ECO:0000256" key="5">
    <source>
        <dbReference type="ARBA" id="ARBA00022618"/>
    </source>
</evidence>
<evidence type="ECO:0000259" key="13">
    <source>
        <dbReference type="Pfam" id="PF18075"/>
    </source>
</evidence>
<comment type="subcellular location">
    <subcellularLocation>
        <location evidence="1">Cell membrane</location>
        <topology evidence="1">Multi-pass membrane protein</topology>
    </subcellularLocation>
</comment>
<evidence type="ECO:0000256" key="6">
    <source>
        <dbReference type="ARBA" id="ARBA00022692"/>
    </source>
</evidence>
<keyword evidence="9 10" id="KW-0131">Cell cycle</keyword>
<keyword evidence="4 10" id="KW-1003">Cell membrane</keyword>
<evidence type="ECO:0000256" key="3">
    <source>
        <dbReference type="ARBA" id="ARBA00021907"/>
    </source>
</evidence>
<feature type="transmembrane region" description="Helical" evidence="11">
    <location>
        <begin position="170"/>
        <end position="195"/>
    </location>
</feature>
<dbReference type="Pfam" id="PF18075">
    <property type="entry name" value="FtsX_ECD"/>
    <property type="match status" value="1"/>
</dbReference>
<dbReference type="EMBL" id="MGFX01000001">
    <property type="protein sequence ID" value="OGM16038.1"/>
    <property type="molecule type" value="Genomic_DNA"/>
</dbReference>
<feature type="domain" description="FtsX extracellular" evidence="13">
    <location>
        <begin position="55"/>
        <end position="146"/>
    </location>
</feature>
<name>A0A1F7XNV1_9BACT</name>
<dbReference type="Pfam" id="PF02687">
    <property type="entry name" value="FtsX"/>
    <property type="match status" value="1"/>
</dbReference>
<proteinExistence type="inferred from homology"/>
<reference evidence="14 15" key="1">
    <citation type="journal article" date="2016" name="Nat. Commun.">
        <title>Thousands of microbial genomes shed light on interconnected biogeochemical processes in an aquifer system.</title>
        <authorList>
            <person name="Anantharaman K."/>
            <person name="Brown C.T."/>
            <person name="Hug L.A."/>
            <person name="Sharon I."/>
            <person name="Castelle C.J."/>
            <person name="Probst A.J."/>
            <person name="Thomas B.C."/>
            <person name="Singh A."/>
            <person name="Wilkins M.J."/>
            <person name="Karaoz U."/>
            <person name="Brodie E.L."/>
            <person name="Williams K.H."/>
            <person name="Hubbard S.S."/>
            <person name="Banfield J.F."/>
        </authorList>
    </citation>
    <scope>NUCLEOTIDE SEQUENCE [LARGE SCALE GENOMIC DNA]</scope>
</reference>
<accession>A0A1F7XNV1</accession>
<evidence type="ECO:0000256" key="2">
    <source>
        <dbReference type="ARBA" id="ARBA00007379"/>
    </source>
</evidence>
<dbReference type="PANTHER" id="PTHR47755:SF1">
    <property type="entry name" value="CELL DIVISION PROTEIN FTSX"/>
    <property type="match status" value="1"/>
</dbReference>
<dbReference type="GO" id="GO:0032153">
    <property type="term" value="C:cell division site"/>
    <property type="evidence" value="ECO:0007669"/>
    <property type="project" value="TreeGrafter"/>
</dbReference>
<evidence type="ECO:0000313" key="15">
    <source>
        <dbReference type="Proteomes" id="UP000177382"/>
    </source>
</evidence>
<dbReference type="Proteomes" id="UP000177382">
    <property type="component" value="Unassembled WGS sequence"/>
</dbReference>
<evidence type="ECO:0000256" key="8">
    <source>
        <dbReference type="ARBA" id="ARBA00023136"/>
    </source>
</evidence>
<evidence type="ECO:0000259" key="12">
    <source>
        <dbReference type="Pfam" id="PF02687"/>
    </source>
</evidence>